<dbReference type="PANTHER" id="PTHR45453:SF1">
    <property type="entry name" value="PHOSPHATE REGULON SENSOR PROTEIN PHOR"/>
    <property type="match status" value="1"/>
</dbReference>
<dbReference type="InterPro" id="IPR013767">
    <property type="entry name" value="PAS_fold"/>
</dbReference>
<dbReference type="InterPro" id="IPR003661">
    <property type="entry name" value="HisK_dim/P_dom"/>
</dbReference>
<keyword evidence="5" id="KW-0597">Phosphoprotein</keyword>
<dbReference type="Gene3D" id="3.30.565.10">
    <property type="entry name" value="Histidine kinase-like ATPase, C-terminal domain"/>
    <property type="match status" value="1"/>
</dbReference>
<dbReference type="Pfam" id="PF00989">
    <property type="entry name" value="PAS"/>
    <property type="match status" value="1"/>
</dbReference>
<evidence type="ECO:0000256" key="5">
    <source>
        <dbReference type="ARBA" id="ARBA00022553"/>
    </source>
</evidence>
<dbReference type="GO" id="GO:0004721">
    <property type="term" value="F:phosphoprotein phosphatase activity"/>
    <property type="evidence" value="ECO:0007669"/>
    <property type="project" value="TreeGrafter"/>
</dbReference>
<feature type="domain" description="HAMP" evidence="16">
    <location>
        <begin position="159"/>
        <end position="211"/>
    </location>
</feature>
<evidence type="ECO:0000256" key="8">
    <source>
        <dbReference type="ARBA" id="ARBA00022777"/>
    </source>
</evidence>
<dbReference type="SMART" id="SM00304">
    <property type="entry name" value="HAMP"/>
    <property type="match status" value="1"/>
</dbReference>
<dbReference type="InterPro" id="IPR000014">
    <property type="entry name" value="PAS"/>
</dbReference>
<dbReference type="SUPFAM" id="SSF55785">
    <property type="entry name" value="PYP-like sensor domain (PAS domain)"/>
    <property type="match status" value="1"/>
</dbReference>
<dbReference type="FunFam" id="3.30.565.10:FF:000006">
    <property type="entry name" value="Sensor histidine kinase WalK"/>
    <property type="match status" value="1"/>
</dbReference>
<dbReference type="Gene3D" id="6.10.340.10">
    <property type="match status" value="1"/>
</dbReference>
<feature type="compositionally biased region" description="Basic and acidic residues" evidence="12">
    <location>
        <begin position="281"/>
        <end position="290"/>
    </location>
</feature>
<dbReference type="Gene3D" id="1.10.287.130">
    <property type="match status" value="1"/>
</dbReference>
<evidence type="ECO:0000259" key="14">
    <source>
        <dbReference type="PROSITE" id="PS50109"/>
    </source>
</evidence>
<dbReference type="GO" id="GO:0005524">
    <property type="term" value="F:ATP binding"/>
    <property type="evidence" value="ECO:0007669"/>
    <property type="project" value="UniProtKB-KW"/>
</dbReference>
<dbReference type="CDD" id="cd06225">
    <property type="entry name" value="HAMP"/>
    <property type="match status" value="1"/>
</dbReference>
<evidence type="ECO:0000256" key="12">
    <source>
        <dbReference type="SAM" id="MobiDB-lite"/>
    </source>
</evidence>
<dbReference type="Pfam" id="PF00672">
    <property type="entry name" value="HAMP"/>
    <property type="match status" value="1"/>
</dbReference>
<dbReference type="SMART" id="SM00387">
    <property type="entry name" value="HATPase_c"/>
    <property type="match status" value="1"/>
</dbReference>
<dbReference type="InterPro" id="IPR004358">
    <property type="entry name" value="Sig_transdc_His_kin-like_C"/>
</dbReference>
<dbReference type="CDD" id="cd00082">
    <property type="entry name" value="HisKA"/>
    <property type="match status" value="1"/>
</dbReference>
<dbReference type="GO" id="GO:0000155">
    <property type="term" value="F:phosphorelay sensor kinase activity"/>
    <property type="evidence" value="ECO:0007669"/>
    <property type="project" value="InterPro"/>
</dbReference>
<dbReference type="PRINTS" id="PR00344">
    <property type="entry name" value="BCTRLSENSOR"/>
</dbReference>
<evidence type="ECO:0000256" key="13">
    <source>
        <dbReference type="SAM" id="Phobius"/>
    </source>
</evidence>
<reference evidence="18" key="1">
    <citation type="journal article" date="2013" name="Stand. Genomic Sci.">
        <title>Complete genome sequence of the halophilic bacterium Spirochaeta africana type strain (Z-7692(T)) from the alkaline Lake Magadi in the East African Rift.</title>
        <authorList>
            <person name="Liolos K."/>
            <person name="Abt B."/>
            <person name="Scheuner C."/>
            <person name="Teshima H."/>
            <person name="Held B."/>
            <person name="Lapidus A."/>
            <person name="Nolan M."/>
            <person name="Lucas S."/>
            <person name="Deshpande S."/>
            <person name="Cheng J.F."/>
            <person name="Tapia R."/>
            <person name="Goodwin L.A."/>
            <person name="Pitluck S."/>
            <person name="Pagani I."/>
            <person name="Ivanova N."/>
            <person name="Mavromatis K."/>
            <person name="Mikhailova N."/>
            <person name="Huntemann M."/>
            <person name="Pati A."/>
            <person name="Chen A."/>
            <person name="Palaniappan K."/>
            <person name="Land M."/>
            <person name="Rohde M."/>
            <person name="Tindall B.J."/>
            <person name="Detter J.C."/>
            <person name="Goker M."/>
            <person name="Bristow J."/>
            <person name="Eisen J.A."/>
            <person name="Markowitz V."/>
            <person name="Hugenholtz P."/>
            <person name="Woyke T."/>
            <person name="Klenk H.P."/>
            <person name="Kyrpides N.C."/>
        </authorList>
    </citation>
    <scope>NUCLEOTIDE SEQUENCE</scope>
    <source>
        <strain evidence="18">ATCC 700263 / DSM 8902 / Z-7692</strain>
    </source>
</reference>
<feature type="domain" description="Histidine kinase" evidence="14">
    <location>
        <begin position="354"/>
        <end position="571"/>
    </location>
</feature>
<evidence type="ECO:0000259" key="15">
    <source>
        <dbReference type="PROSITE" id="PS50112"/>
    </source>
</evidence>
<dbReference type="PATRIC" id="fig|889378.3.peg.653"/>
<feature type="transmembrane region" description="Helical" evidence="13">
    <location>
        <begin position="136"/>
        <end position="154"/>
    </location>
</feature>
<dbReference type="FunFam" id="1.10.287.130:FF:000008">
    <property type="entry name" value="Two-component sensor histidine kinase"/>
    <property type="match status" value="1"/>
</dbReference>
<keyword evidence="7" id="KW-0547">Nucleotide-binding</keyword>
<evidence type="ECO:0000256" key="6">
    <source>
        <dbReference type="ARBA" id="ARBA00022679"/>
    </source>
</evidence>
<dbReference type="InterPro" id="IPR036890">
    <property type="entry name" value="HATPase_C_sf"/>
</dbReference>
<protein>
    <recommendedName>
        <fullName evidence="3">histidine kinase</fullName>
        <ecNumber evidence="3">2.7.13.3</ecNumber>
    </recommendedName>
</protein>
<dbReference type="OrthoDB" id="9813151at2"/>
<comment type="catalytic activity">
    <reaction evidence="1">
        <text>ATP + protein L-histidine = ADP + protein N-phospho-L-histidine.</text>
        <dbReference type="EC" id="2.7.13.3"/>
    </reaction>
</comment>
<dbReference type="InterPro" id="IPR003594">
    <property type="entry name" value="HATPase_dom"/>
</dbReference>
<dbReference type="SUPFAM" id="SSF47384">
    <property type="entry name" value="Homodimeric domain of signal transducing histidine kinase"/>
    <property type="match status" value="1"/>
</dbReference>
<feature type="region of interest" description="Disordered" evidence="12">
    <location>
        <begin position="281"/>
        <end position="301"/>
    </location>
</feature>
<dbReference type="SUPFAM" id="SSF158472">
    <property type="entry name" value="HAMP domain-like"/>
    <property type="match status" value="1"/>
</dbReference>
<evidence type="ECO:0000256" key="4">
    <source>
        <dbReference type="ARBA" id="ARBA00022475"/>
    </source>
</evidence>
<name>H9UGV0_SPIAZ</name>
<dbReference type="Pfam" id="PF00512">
    <property type="entry name" value="HisKA"/>
    <property type="match status" value="1"/>
</dbReference>
<dbReference type="InterPro" id="IPR036097">
    <property type="entry name" value="HisK_dim/P_sf"/>
</dbReference>
<accession>H9UGV0</accession>
<dbReference type="Proteomes" id="UP000007383">
    <property type="component" value="Chromosome"/>
</dbReference>
<dbReference type="PROSITE" id="PS50112">
    <property type="entry name" value="PAS"/>
    <property type="match status" value="1"/>
</dbReference>
<dbReference type="AlphaFoldDB" id="H9UGV0"/>
<dbReference type="GO" id="GO:0006355">
    <property type="term" value="P:regulation of DNA-templated transcription"/>
    <property type="evidence" value="ECO:0007669"/>
    <property type="project" value="InterPro"/>
</dbReference>
<evidence type="ECO:0000256" key="10">
    <source>
        <dbReference type="ARBA" id="ARBA00023012"/>
    </source>
</evidence>
<keyword evidence="18" id="KW-1185">Reference proteome</keyword>
<organism evidence="17 18">
    <name type="scientific">Spirochaeta africana (strain ATCC 700263 / DSM 8902 / Z-7692)</name>
    <dbReference type="NCBI Taxonomy" id="889378"/>
    <lineage>
        <taxon>Bacteria</taxon>
        <taxon>Pseudomonadati</taxon>
        <taxon>Spirochaetota</taxon>
        <taxon>Spirochaetia</taxon>
        <taxon>Spirochaetales</taxon>
        <taxon>Spirochaetaceae</taxon>
        <taxon>Spirochaeta</taxon>
    </lineage>
</organism>
<keyword evidence="13" id="KW-0812">Transmembrane</keyword>
<dbReference type="SMART" id="SM00091">
    <property type="entry name" value="PAS"/>
    <property type="match status" value="1"/>
</dbReference>
<feature type="domain" description="PAS" evidence="15">
    <location>
        <begin position="216"/>
        <end position="286"/>
    </location>
</feature>
<dbReference type="HOGENOM" id="CLU_000445_89_2_12"/>
<dbReference type="eggNOG" id="COG5002">
    <property type="taxonomic scope" value="Bacteria"/>
</dbReference>
<comment type="subcellular location">
    <subcellularLocation>
        <location evidence="2">Cell membrane</location>
    </subcellularLocation>
</comment>
<keyword evidence="11 13" id="KW-0472">Membrane</keyword>
<dbReference type="EC" id="2.7.13.3" evidence="3"/>
<dbReference type="SMART" id="SM00388">
    <property type="entry name" value="HisKA"/>
    <property type="match status" value="1"/>
</dbReference>
<dbReference type="PANTHER" id="PTHR45453">
    <property type="entry name" value="PHOSPHATE REGULON SENSOR PROTEIN PHOR"/>
    <property type="match status" value="1"/>
</dbReference>
<keyword evidence="13" id="KW-1133">Transmembrane helix</keyword>
<dbReference type="Pfam" id="PF02518">
    <property type="entry name" value="HATPase_c"/>
    <property type="match status" value="1"/>
</dbReference>
<dbReference type="GO" id="GO:0016036">
    <property type="term" value="P:cellular response to phosphate starvation"/>
    <property type="evidence" value="ECO:0007669"/>
    <property type="project" value="TreeGrafter"/>
</dbReference>
<dbReference type="PROSITE" id="PS50885">
    <property type="entry name" value="HAMP"/>
    <property type="match status" value="1"/>
</dbReference>
<dbReference type="SUPFAM" id="SSF55874">
    <property type="entry name" value="ATPase domain of HSP90 chaperone/DNA topoisomerase II/histidine kinase"/>
    <property type="match status" value="1"/>
</dbReference>
<keyword evidence="10" id="KW-0902">Two-component regulatory system</keyword>
<dbReference type="CDD" id="cd00075">
    <property type="entry name" value="HATPase"/>
    <property type="match status" value="1"/>
</dbReference>
<evidence type="ECO:0000256" key="9">
    <source>
        <dbReference type="ARBA" id="ARBA00022840"/>
    </source>
</evidence>
<evidence type="ECO:0000256" key="2">
    <source>
        <dbReference type="ARBA" id="ARBA00004236"/>
    </source>
</evidence>
<gene>
    <name evidence="17" type="ordered locus">Spiaf_0643</name>
</gene>
<dbReference type="PROSITE" id="PS50109">
    <property type="entry name" value="HIS_KIN"/>
    <property type="match status" value="1"/>
</dbReference>
<dbReference type="InterPro" id="IPR003660">
    <property type="entry name" value="HAMP_dom"/>
</dbReference>
<dbReference type="InterPro" id="IPR005467">
    <property type="entry name" value="His_kinase_dom"/>
</dbReference>
<dbReference type="GO" id="GO:0005886">
    <property type="term" value="C:plasma membrane"/>
    <property type="evidence" value="ECO:0007669"/>
    <property type="project" value="UniProtKB-SubCell"/>
</dbReference>
<dbReference type="STRING" id="889378.Spiaf_0643"/>
<sequence>MSSRDPIRSTFLIVGAVTMIMVIAAGFWSNLVYERQYQSDHRRELQRNADLAASVLERFAEPNERLAFLTIRDMIDTWDARGSHRHRIVVENTRGEDILVFPYNIGVLAHAAESPYRSGLVTLYTTEPVPYYPSQLYVLGGLGLLLLLVIWLGMQLAGRTLQQPLHTLAAAANEYAGGNLAHRTSPDEHPIVGEVAATMNQMAAQLQSRIATILAQQQELEALLGSLAEGIIVLDRTSRVVRMNRVAAMLFDADPDAVEGKPLLQVVRSSRLEELVRTLHEQLQPDHHSSPESPGQLQPQPQQHEIELFGNEPRIIQVQAAVYQSNHKQRTLLVLHDITAIRRLETVRRDFVANVSHELKTPITSIGGFVETILEDIEMPRSDLQRFLGIVHTQSQRLQAIIEDLLSLSRIEEHGRELPRSEVSLAPLLQGVVDLTSHLSSERGIRVRVDNQGPAGLTANANLLEQALLNLVQNAIKYSPAGAEVVLRSRWQDSDAILEVQDSGTGIPQQDLPRLFERFYRVDRARSRQQGGTGLGLAIVKHIALVHGGSVAVDSTLGRGSTFRIVLPQQSPAGSGQTPGPPDRAG</sequence>
<evidence type="ECO:0000313" key="17">
    <source>
        <dbReference type="EMBL" id="AFG36743.1"/>
    </source>
</evidence>
<proteinExistence type="predicted"/>
<dbReference type="KEGG" id="sfc:Spiaf_0643"/>
<evidence type="ECO:0000256" key="7">
    <source>
        <dbReference type="ARBA" id="ARBA00022741"/>
    </source>
</evidence>
<feature type="transmembrane region" description="Helical" evidence="13">
    <location>
        <begin position="12"/>
        <end position="33"/>
    </location>
</feature>
<dbReference type="Gene3D" id="3.30.450.20">
    <property type="entry name" value="PAS domain"/>
    <property type="match status" value="1"/>
</dbReference>
<keyword evidence="4" id="KW-1003">Cell membrane</keyword>
<dbReference type="InterPro" id="IPR050351">
    <property type="entry name" value="BphY/WalK/GraS-like"/>
</dbReference>
<dbReference type="CDD" id="cd00130">
    <property type="entry name" value="PAS"/>
    <property type="match status" value="1"/>
</dbReference>
<keyword evidence="6" id="KW-0808">Transferase</keyword>
<dbReference type="InterPro" id="IPR035965">
    <property type="entry name" value="PAS-like_dom_sf"/>
</dbReference>
<feature type="compositionally biased region" description="Polar residues" evidence="12">
    <location>
        <begin position="291"/>
        <end position="301"/>
    </location>
</feature>
<evidence type="ECO:0000256" key="11">
    <source>
        <dbReference type="ARBA" id="ARBA00023136"/>
    </source>
</evidence>
<keyword evidence="8 17" id="KW-0418">Kinase</keyword>
<evidence type="ECO:0000256" key="1">
    <source>
        <dbReference type="ARBA" id="ARBA00000085"/>
    </source>
</evidence>
<evidence type="ECO:0000313" key="18">
    <source>
        <dbReference type="Proteomes" id="UP000007383"/>
    </source>
</evidence>
<dbReference type="EMBL" id="CP003282">
    <property type="protein sequence ID" value="AFG36743.1"/>
    <property type="molecule type" value="Genomic_DNA"/>
</dbReference>
<evidence type="ECO:0000256" key="3">
    <source>
        <dbReference type="ARBA" id="ARBA00012438"/>
    </source>
</evidence>
<evidence type="ECO:0000259" key="16">
    <source>
        <dbReference type="PROSITE" id="PS50885"/>
    </source>
</evidence>
<dbReference type="RefSeq" id="WP_014454740.1">
    <property type="nucleotide sequence ID" value="NC_017098.1"/>
</dbReference>
<keyword evidence="9" id="KW-0067">ATP-binding</keyword>